<dbReference type="Proteomes" id="UP000291088">
    <property type="component" value="Unassembled WGS sequence"/>
</dbReference>
<evidence type="ECO:0000313" key="2">
    <source>
        <dbReference type="EMBL" id="RYC15262.1"/>
    </source>
</evidence>
<protein>
    <recommendedName>
        <fullName evidence="4">CTP synthetase</fullName>
    </recommendedName>
</protein>
<organism evidence="2 3">
    <name type="scientific">Ciceribacter ferrooxidans</name>
    <dbReference type="NCBI Taxonomy" id="2509717"/>
    <lineage>
        <taxon>Bacteria</taxon>
        <taxon>Pseudomonadati</taxon>
        <taxon>Pseudomonadota</taxon>
        <taxon>Alphaproteobacteria</taxon>
        <taxon>Hyphomicrobiales</taxon>
        <taxon>Rhizobiaceae</taxon>
        <taxon>Ciceribacter</taxon>
    </lineage>
</organism>
<keyword evidence="1" id="KW-0472">Membrane</keyword>
<gene>
    <name evidence="2" type="ORF">EUU22_09505</name>
</gene>
<dbReference type="AlphaFoldDB" id="A0A4Q2TB03"/>
<evidence type="ECO:0000313" key="3">
    <source>
        <dbReference type="Proteomes" id="UP000291088"/>
    </source>
</evidence>
<sequence>MFRLSAVLYILVATALAGAAVTAVLSLGMMERWQIAGAFAAGCVLALPISAVLGKKIYTALKPPMA</sequence>
<keyword evidence="3" id="KW-1185">Reference proteome</keyword>
<reference evidence="2 3" key="1">
    <citation type="submission" date="2019-01" db="EMBL/GenBank/DDBJ databases">
        <authorList>
            <person name="Deng T."/>
        </authorList>
    </citation>
    <scope>NUCLEOTIDE SEQUENCE [LARGE SCALE GENOMIC DNA]</scope>
    <source>
        <strain evidence="2 3">F8825</strain>
    </source>
</reference>
<evidence type="ECO:0000256" key="1">
    <source>
        <dbReference type="SAM" id="Phobius"/>
    </source>
</evidence>
<keyword evidence="1" id="KW-1133">Transmembrane helix</keyword>
<dbReference type="RefSeq" id="WP_129331794.1">
    <property type="nucleotide sequence ID" value="NZ_SDVB01000196.1"/>
</dbReference>
<dbReference type="OrthoDB" id="8397278at2"/>
<feature type="transmembrane region" description="Helical" evidence="1">
    <location>
        <begin position="35"/>
        <end position="54"/>
    </location>
</feature>
<dbReference type="EMBL" id="SDVB01000196">
    <property type="protein sequence ID" value="RYC15262.1"/>
    <property type="molecule type" value="Genomic_DNA"/>
</dbReference>
<proteinExistence type="predicted"/>
<keyword evidence="1" id="KW-0812">Transmembrane</keyword>
<evidence type="ECO:0008006" key="4">
    <source>
        <dbReference type="Google" id="ProtNLM"/>
    </source>
</evidence>
<accession>A0A4Q2TB03</accession>
<comment type="caution">
    <text evidence="2">The sequence shown here is derived from an EMBL/GenBank/DDBJ whole genome shotgun (WGS) entry which is preliminary data.</text>
</comment>
<name>A0A4Q2TB03_9HYPH</name>